<dbReference type="EMBL" id="UOFW01000092">
    <property type="protein sequence ID" value="VAX04438.1"/>
    <property type="molecule type" value="Genomic_DNA"/>
</dbReference>
<gene>
    <name evidence="1" type="ORF">MNBD_ALPHA03-1709</name>
</gene>
<accession>A0A3B1AYW7</accession>
<proteinExistence type="predicted"/>
<reference evidence="1" key="1">
    <citation type="submission" date="2018-06" db="EMBL/GenBank/DDBJ databases">
        <authorList>
            <person name="Zhirakovskaya E."/>
        </authorList>
    </citation>
    <scope>NUCLEOTIDE SEQUENCE</scope>
</reference>
<organism evidence="1">
    <name type="scientific">hydrothermal vent metagenome</name>
    <dbReference type="NCBI Taxonomy" id="652676"/>
    <lineage>
        <taxon>unclassified sequences</taxon>
        <taxon>metagenomes</taxon>
        <taxon>ecological metagenomes</taxon>
    </lineage>
</organism>
<dbReference type="AlphaFoldDB" id="A0A3B1AYW7"/>
<protein>
    <submittedName>
        <fullName evidence="1">Uncharacterized protein</fullName>
    </submittedName>
</protein>
<evidence type="ECO:0000313" key="1">
    <source>
        <dbReference type="EMBL" id="VAX04438.1"/>
    </source>
</evidence>
<name>A0A3B1AYW7_9ZZZZ</name>
<sequence length="71" mass="7726">MSTDSASFVPQQYAADIAYEYAGMINTLIYLSQEARNANLELVSLHLDIAIAELKEGAELKKDPPPKAKTG</sequence>